<dbReference type="AlphaFoldDB" id="A0A8J6N3P4"/>
<dbReference type="Proteomes" id="UP000650524">
    <property type="component" value="Unassembled WGS sequence"/>
</dbReference>
<dbReference type="InterPro" id="IPR008551">
    <property type="entry name" value="TANGO2"/>
</dbReference>
<evidence type="ECO:0000313" key="2">
    <source>
        <dbReference type="Proteomes" id="UP000650524"/>
    </source>
</evidence>
<proteinExistence type="predicted"/>
<dbReference type="Pfam" id="PF05742">
    <property type="entry name" value="TANGO2"/>
    <property type="match status" value="1"/>
</dbReference>
<organism evidence="1 2">
    <name type="scientific">Candidatus Desulfacyla euxinica</name>
    <dbReference type="NCBI Taxonomy" id="2841693"/>
    <lineage>
        <taxon>Bacteria</taxon>
        <taxon>Deltaproteobacteria</taxon>
        <taxon>Candidatus Desulfacyla</taxon>
    </lineage>
</organism>
<reference evidence="1 2" key="1">
    <citation type="submission" date="2020-08" db="EMBL/GenBank/DDBJ databases">
        <title>Bridging the membrane lipid divide: bacteria of the FCB group superphylum have the potential to synthesize archaeal ether lipids.</title>
        <authorList>
            <person name="Villanueva L."/>
            <person name="Von Meijenfeldt F.A.B."/>
            <person name="Westbye A.B."/>
            <person name="Yadav S."/>
            <person name="Hopmans E.C."/>
            <person name="Dutilh B.E."/>
            <person name="Sinninghe Damste J.S."/>
        </authorList>
    </citation>
    <scope>NUCLEOTIDE SEQUENCE [LARGE SCALE GENOMIC DNA]</scope>
    <source>
        <strain evidence="1">NIOZ-UU27</strain>
    </source>
</reference>
<gene>
    <name evidence="1" type="ORF">H8E19_17295</name>
</gene>
<accession>A0A8J6N3P4</accession>
<evidence type="ECO:0000313" key="1">
    <source>
        <dbReference type="EMBL" id="MBC8179160.1"/>
    </source>
</evidence>
<sequence length="256" mass="28708">MCLLLLALESHPVYKLVIAANRDEFYDRPTAPASFWDDRPDILGGRDLRAGGTWFGINKKGRVAAITNYRDPASIKSNAPSRGELVSDFLTGDEKPEEYFASLDLKARAYNGFNLLVGVKDQICWYSNRGKGTRSLIPGIYGVSNHLLDTPWPKVSRGKSSLENILLNNPITSPEVLFHMLLDRSIPDDDNLPDTGVGLEWERLLSPIFIASPNYGTRSSTILLIDQNDHVTFMERTHIPSQDQSKEVVFEFPIED</sequence>
<dbReference type="PANTHER" id="PTHR17985">
    <property type="entry name" value="SER/THR-RICH PROTEIN T10 IN DGCR REGION"/>
    <property type="match status" value="1"/>
</dbReference>
<protein>
    <submittedName>
        <fullName evidence="1">NRDE family protein</fullName>
    </submittedName>
</protein>
<dbReference type="PANTHER" id="PTHR17985:SF8">
    <property type="entry name" value="TRANSPORT AND GOLGI ORGANIZATION PROTEIN 2 HOMOLOG"/>
    <property type="match status" value="1"/>
</dbReference>
<name>A0A8J6N3P4_9DELT</name>
<comment type="caution">
    <text evidence="1">The sequence shown here is derived from an EMBL/GenBank/DDBJ whole genome shotgun (WGS) entry which is preliminary data.</text>
</comment>
<dbReference type="EMBL" id="JACNJD010000353">
    <property type="protein sequence ID" value="MBC8179160.1"/>
    <property type="molecule type" value="Genomic_DNA"/>
</dbReference>